<dbReference type="EMBL" id="JBBPBN010000239">
    <property type="protein sequence ID" value="KAK8971862.1"/>
    <property type="molecule type" value="Genomic_DNA"/>
</dbReference>
<dbReference type="Proteomes" id="UP001396334">
    <property type="component" value="Unassembled WGS sequence"/>
</dbReference>
<reference evidence="1 2" key="1">
    <citation type="journal article" date="2024" name="G3 (Bethesda)">
        <title>Genome assembly of Hibiscus sabdariffa L. provides insights into metabolisms of medicinal natural products.</title>
        <authorList>
            <person name="Kim T."/>
        </authorList>
    </citation>
    <scope>NUCLEOTIDE SEQUENCE [LARGE SCALE GENOMIC DNA]</scope>
    <source>
        <strain evidence="1">TK-2024</strain>
        <tissue evidence="1">Old leaves</tissue>
    </source>
</reference>
<keyword evidence="2" id="KW-1185">Reference proteome</keyword>
<evidence type="ECO:0000313" key="1">
    <source>
        <dbReference type="EMBL" id="KAK8971862.1"/>
    </source>
</evidence>
<evidence type="ECO:0000313" key="2">
    <source>
        <dbReference type="Proteomes" id="UP001396334"/>
    </source>
</evidence>
<name>A0ABR2N6S2_9ROSI</name>
<sequence length="73" mass="7184">MKAMNPMASDGDTRLLVLGGGITMPGGIAMPGGIYISAATATTAAASYIYSGELLSYGPAGSLRSRTMAALGG</sequence>
<accession>A0ABR2N6S2</accession>
<gene>
    <name evidence="1" type="ORF">V6N11_075687</name>
</gene>
<protein>
    <submittedName>
        <fullName evidence="1">Uncharacterized protein</fullName>
    </submittedName>
</protein>
<proteinExistence type="predicted"/>
<comment type="caution">
    <text evidence="1">The sequence shown here is derived from an EMBL/GenBank/DDBJ whole genome shotgun (WGS) entry which is preliminary data.</text>
</comment>
<organism evidence="1 2">
    <name type="scientific">Hibiscus sabdariffa</name>
    <name type="common">roselle</name>
    <dbReference type="NCBI Taxonomy" id="183260"/>
    <lineage>
        <taxon>Eukaryota</taxon>
        <taxon>Viridiplantae</taxon>
        <taxon>Streptophyta</taxon>
        <taxon>Embryophyta</taxon>
        <taxon>Tracheophyta</taxon>
        <taxon>Spermatophyta</taxon>
        <taxon>Magnoliopsida</taxon>
        <taxon>eudicotyledons</taxon>
        <taxon>Gunneridae</taxon>
        <taxon>Pentapetalae</taxon>
        <taxon>rosids</taxon>
        <taxon>malvids</taxon>
        <taxon>Malvales</taxon>
        <taxon>Malvaceae</taxon>
        <taxon>Malvoideae</taxon>
        <taxon>Hibiscus</taxon>
    </lineage>
</organism>